<dbReference type="PROSITE" id="PS51257">
    <property type="entry name" value="PROKAR_LIPOPROTEIN"/>
    <property type="match status" value="1"/>
</dbReference>
<keyword evidence="3" id="KW-1185">Reference proteome</keyword>
<keyword evidence="1" id="KW-0732">Signal</keyword>
<name>A0ABS2SPP4_9BACI</name>
<comment type="caution">
    <text evidence="2">The sequence shown here is derived from an EMBL/GenBank/DDBJ whole genome shotgun (WGS) entry which is preliminary data.</text>
</comment>
<dbReference type="Proteomes" id="UP001179280">
    <property type="component" value="Unassembled WGS sequence"/>
</dbReference>
<organism evidence="2 3">
    <name type="scientific">Shouchella xiaoxiensis</name>
    <dbReference type="NCBI Taxonomy" id="766895"/>
    <lineage>
        <taxon>Bacteria</taxon>
        <taxon>Bacillati</taxon>
        <taxon>Bacillota</taxon>
        <taxon>Bacilli</taxon>
        <taxon>Bacillales</taxon>
        <taxon>Bacillaceae</taxon>
        <taxon>Shouchella</taxon>
    </lineage>
</organism>
<evidence type="ECO:0000256" key="1">
    <source>
        <dbReference type="SAM" id="SignalP"/>
    </source>
</evidence>
<proteinExistence type="predicted"/>
<sequence>MKRKWTLFLLTTVFIFAGCAQTEADEPIENHPLLAKNTGQETITASYDPYPFTEAVTKADLIVEVKIGTATGEVHEPTPKTILEADVLQVFKGETAETLTFFQNGTEAIRVNEQLLLQAGDVYTVFLKETVNSVEAEYLILVEETSLYKVDGDKIIKWALPDEELDDITLETTVHQKSGQYQQHLDKESFYTLLTEKVSEQDEDN</sequence>
<evidence type="ECO:0000313" key="3">
    <source>
        <dbReference type="Proteomes" id="UP001179280"/>
    </source>
</evidence>
<accession>A0ABS2SPP4</accession>
<gene>
    <name evidence="2" type="ORF">JOC54_000446</name>
</gene>
<feature type="signal peptide" evidence="1">
    <location>
        <begin position="1"/>
        <end position="24"/>
    </location>
</feature>
<feature type="chain" id="PRO_5046738199" evidence="1">
    <location>
        <begin position="25"/>
        <end position="205"/>
    </location>
</feature>
<dbReference type="EMBL" id="JAFBCV010000001">
    <property type="protein sequence ID" value="MBM7837215.1"/>
    <property type="molecule type" value="Genomic_DNA"/>
</dbReference>
<reference evidence="2" key="1">
    <citation type="submission" date="2021-01" db="EMBL/GenBank/DDBJ databases">
        <title>Genomic Encyclopedia of Type Strains, Phase IV (KMG-IV): sequencing the most valuable type-strain genomes for metagenomic binning, comparative biology and taxonomic classification.</title>
        <authorList>
            <person name="Goeker M."/>
        </authorList>
    </citation>
    <scope>NUCLEOTIDE SEQUENCE</scope>
    <source>
        <strain evidence="2">DSM 21943</strain>
    </source>
</reference>
<evidence type="ECO:0000313" key="2">
    <source>
        <dbReference type="EMBL" id="MBM7837215.1"/>
    </source>
</evidence>
<protein>
    <submittedName>
        <fullName evidence="2">Uncharacterized protein</fullName>
    </submittedName>
</protein>
<dbReference type="RefSeq" id="WP_204464088.1">
    <property type="nucleotide sequence ID" value="NZ_JAFBCV010000001.1"/>
</dbReference>